<keyword evidence="6" id="KW-0472">Membrane</keyword>
<dbReference type="SMART" id="SM00318">
    <property type="entry name" value="SNc"/>
    <property type="match status" value="1"/>
</dbReference>
<evidence type="ECO:0000256" key="6">
    <source>
        <dbReference type="SAM" id="Phobius"/>
    </source>
</evidence>
<feature type="domain" description="TNase-like" evidence="7">
    <location>
        <begin position="51"/>
        <end position="196"/>
    </location>
</feature>
<sequence length="230" mass="26626">MQNKKDLNELFQPLLFVGCGSLLTICSYILYQRGFRKYSSPDLIPRFMYGKYLFGHIVEACDSDNVRFKHIPLFRILGNKNVEYQNKKLMYKNTMNIRLAGIDAPEMSHFGKTAQPFSKEAMEFLNKLTKDRYAIIKPLRLDRYSRLVAMVYVRKGLIIKNVSLDMIRAGYATIYSGIDAEYDGKLNKFKKCEAKASVYYLTFIQKMFISLVGRSCYQLTPILTADALHI</sequence>
<dbReference type="EMBL" id="KE561162">
    <property type="protein sequence ID" value="EPZ32273.1"/>
    <property type="molecule type" value="Genomic_DNA"/>
</dbReference>
<keyword evidence="5" id="KW-0106">Calcium</keyword>
<dbReference type="HOGENOM" id="CLU_046484_0_0_1"/>
<dbReference type="PANTHER" id="PTHR12302">
    <property type="entry name" value="EBNA2 BINDING PROTEIN P100"/>
    <property type="match status" value="1"/>
</dbReference>
<keyword evidence="2" id="KW-0540">Nuclease</keyword>
<dbReference type="Gene3D" id="2.40.50.90">
    <property type="match status" value="1"/>
</dbReference>
<evidence type="ECO:0000256" key="3">
    <source>
        <dbReference type="ARBA" id="ARBA00022759"/>
    </source>
</evidence>
<dbReference type="PANTHER" id="PTHR12302:SF3">
    <property type="entry name" value="SERINE_THREONINE-PROTEIN KINASE 31"/>
    <property type="match status" value="1"/>
</dbReference>
<dbReference type="Proteomes" id="UP000030755">
    <property type="component" value="Unassembled WGS sequence"/>
</dbReference>
<gene>
    <name evidence="8" type="ORF">O9G_003417</name>
</gene>
<dbReference type="GO" id="GO:0004519">
    <property type="term" value="F:endonuclease activity"/>
    <property type="evidence" value="ECO:0007669"/>
    <property type="project" value="UniProtKB-KW"/>
</dbReference>
<evidence type="ECO:0000313" key="8">
    <source>
        <dbReference type="EMBL" id="EPZ32273.1"/>
    </source>
</evidence>
<dbReference type="PROSITE" id="PS50830">
    <property type="entry name" value="TNASE_3"/>
    <property type="match status" value="1"/>
</dbReference>
<dbReference type="OrthoDB" id="430293at2759"/>
<dbReference type="AlphaFoldDB" id="A0A075AQ03"/>
<feature type="transmembrane region" description="Helical" evidence="6">
    <location>
        <begin position="12"/>
        <end position="31"/>
    </location>
</feature>
<evidence type="ECO:0000256" key="2">
    <source>
        <dbReference type="ARBA" id="ARBA00022722"/>
    </source>
</evidence>
<keyword evidence="6" id="KW-1133">Transmembrane helix</keyword>
<keyword evidence="6" id="KW-0812">Transmembrane</keyword>
<organism evidence="8 9">
    <name type="scientific">Rozella allomycis (strain CSF55)</name>
    <dbReference type="NCBI Taxonomy" id="988480"/>
    <lineage>
        <taxon>Eukaryota</taxon>
        <taxon>Fungi</taxon>
        <taxon>Fungi incertae sedis</taxon>
        <taxon>Cryptomycota</taxon>
        <taxon>Cryptomycota incertae sedis</taxon>
        <taxon>Rozella</taxon>
    </lineage>
</organism>
<dbReference type="STRING" id="988480.A0A075AQ03"/>
<keyword evidence="9" id="KW-1185">Reference proteome</keyword>
<protein>
    <submittedName>
        <fullName evidence="8">Nuclease (SNase-like) domain-containing protein</fullName>
    </submittedName>
</protein>
<reference evidence="8 9" key="1">
    <citation type="journal article" date="2013" name="Curr. Biol.">
        <title>Shared signatures of parasitism and phylogenomics unite Cryptomycota and microsporidia.</title>
        <authorList>
            <person name="James T.Y."/>
            <person name="Pelin A."/>
            <person name="Bonen L."/>
            <person name="Ahrendt S."/>
            <person name="Sain D."/>
            <person name="Corradi N."/>
            <person name="Stajich J.E."/>
        </authorList>
    </citation>
    <scope>NUCLEOTIDE SEQUENCE [LARGE SCALE GENOMIC DNA]</scope>
    <source>
        <strain evidence="8 9">CSF55</strain>
    </source>
</reference>
<dbReference type="GO" id="GO:0016787">
    <property type="term" value="F:hydrolase activity"/>
    <property type="evidence" value="ECO:0007669"/>
    <property type="project" value="UniProtKB-KW"/>
</dbReference>
<dbReference type="Pfam" id="PF00565">
    <property type="entry name" value="SNase"/>
    <property type="match status" value="1"/>
</dbReference>
<dbReference type="GO" id="GO:0005739">
    <property type="term" value="C:mitochondrion"/>
    <property type="evidence" value="ECO:0007669"/>
    <property type="project" value="TreeGrafter"/>
</dbReference>
<accession>A0A075AQ03</accession>
<evidence type="ECO:0000313" key="9">
    <source>
        <dbReference type="Proteomes" id="UP000030755"/>
    </source>
</evidence>
<dbReference type="InterPro" id="IPR016071">
    <property type="entry name" value="Staphylococal_nuclease_OB-fold"/>
</dbReference>
<proteinExistence type="inferred from homology"/>
<evidence type="ECO:0000256" key="4">
    <source>
        <dbReference type="ARBA" id="ARBA00022801"/>
    </source>
</evidence>
<keyword evidence="3" id="KW-0255">Endonuclease</keyword>
<name>A0A075AQ03_ROZAC</name>
<dbReference type="SUPFAM" id="SSF50199">
    <property type="entry name" value="Staphylococcal nuclease"/>
    <property type="match status" value="1"/>
</dbReference>
<comment type="similarity">
    <text evidence="1">Belongs to the LCL3 family.</text>
</comment>
<evidence type="ECO:0000259" key="7">
    <source>
        <dbReference type="PROSITE" id="PS50830"/>
    </source>
</evidence>
<keyword evidence="4" id="KW-0378">Hydrolase</keyword>
<dbReference type="InterPro" id="IPR035437">
    <property type="entry name" value="SNase_OB-fold_sf"/>
</dbReference>
<evidence type="ECO:0000256" key="5">
    <source>
        <dbReference type="ARBA" id="ARBA00022837"/>
    </source>
</evidence>
<evidence type="ECO:0000256" key="1">
    <source>
        <dbReference type="ARBA" id="ARBA00005435"/>
    </source>
</evidence>
<dbReference type="OMA" id="PWLANGD"/>